<dbReference type="GO" id="GO:0033765">
    <property type="term" value="F:steroid dehydrogenase activity, acting on the CH-CH group of donors"/>
    <property type="evidence" value="ECO:0007669"/>
    <property type="project" value="UniProtKB-ARBA"/>
</dbReference>
<evidence type="ECO:0000256" key="2">
    <source>
        <dbReference type="ARBA" id="ARBA00022630"/>
    </source>
</evidence>
<sequence length="484" mass="52058">MAMRNPEVVVVGGGNAGYCAAHAAAERGRRVLLLEKAPRAQAGGNSYYTLGSTRMVHDGLGDLLEVLEPDKRHARTEVPPYSAKEFLADLERVTGGRGDKELAEAVVDGSRDAVRWLHALGLRFELMYERQAHDRPDGTFEFWGGSHVRNVDGGPGLMSVHEQIAARLGVEVRYDCSVTGLMTDGGAVVGVRIGDEELPAESVVIASGGFQANAEWRQRYLGDGWQHAKVRGTPYNTGDLIHAALEIGADRGGDWSTCHSVPWDASFPENESNRGLTNRLSRYGYPLGIVVNRRGQRFLDEGADFRNYTYAKYGKVILEQPGSVAYQVFDATSRSMLAAYEYEMPGIVPVVADSVEELAAAMDVDVDGFVQTVHEFNSSIDTGRPLDPTIKDGRSAAVEPVKSNWASAVEAPPYYAYPVTCGISFTFGGLRGDVDGRVLDRSGESIPGLFACGETLGGLFSGNYPTGAGLTAGMVIGRRAGSLA</sequence>
<dbReference type="PANTHER" id="PTHR43400:SF7">
    <property type="entry name" value="FAD-DEPENDENT OXIDOREDUCTASE 2 FAD BINDING DOMAIN-CONTAINING PROTEIN"/>
    <property type="match status" value="1"/>
</dbReference>
<keyword evidence="4" id="KW-0560">Oxidoreductase</keyword>
<dbReference type="SUPFAM" id="SSF56425">
    <property type="entry name" value="Succinate dehydrogenase/fumarate reductase flavoprotein, catalytic domain"/>
    <property type="match status" value="1"/>
</dbReference>
<dbReference type="Proteomes" id="UP000295124">
    <property type="component" value="Unassembled WGS sequence"/>
</dbReference>
<dbReference type="NCBIfam" id="NF006130">
    <property type="entry name" value="PRK08274.1"/>
    <property type="match status" value="1"/>
</dbReference>
<comment type="caution">
    <text evidence="6">The sequence shown here is derived from an EMBL/GenBank/DDBJ whole genome shotgun (WGS) entry which is preliminary data.</text>
</comment>
<dbReference type="InterPro" id="IPR050315">
    <property type="entry name" value="FAD-oxidoreductase_2"/>
</dbReference>
<dbReference type="InterPro" id="IPR003953">
    <property type="entry name" value="FAD-dep_OxRdtase_2_FAD-bd"/>
</dbReference>
<keyword evidence="2" id="KW-0285">Flavoprotein</keyword>
<dbReference type="EMBL" id="SMKX01000045">
    <property type="protein sequence ID" value="TDD58804.1"/>
    <property type="molecule type" value="Genomic_DNA"/>
</dbReference>
<proteinExistence type="predicted"/>
<dbReference type="Gene3D" id="3.90.700.10">
    <property type="entry name" value="Succinate dehydrogenase/fumarate reductase flavoprotein, catalytic domain"/>
    <property type="match status" value="1"/>
</dbReference>
<evidence type="ECO:0000256" key="4">
    <source>
        <dbReference type="ARBA" id="ARBA00023002"/>
    </source>
</evidence>
<comment type="cofactor">
    <cofactor evidence="1">
        <name>FAD</name>
        <dbReference type="ChEBI" id="CHEBI:57692"/>
    </cofactor>
</comment>
<dbReference type="AlphaFoldDB" id="A0A4R4ZLQ2"/>
<dbReference type="InterPro" id="IPR027477">
    <property type="entry name" value="Succ_DH/fumarate_Rdtase_cat_sf"/>
</dbReference>
<evidence type="ECO:0000256" key="3">
    <source>
        <dbReference type="ARBA" id="ARBA00022827"/>
    </source>
</evidence>
<keyword evidence="3" id="KW-0274">FAD</keyword>
<dbReference type="Gene3D" id="3.50.50.60">
    <property type="entry name" value="FAD/NAD(P)-binding domain"/>
    <property type="match status" value="1"/>
</dbReference>
<dbReference type="PANTHER" id="PTHR43400">
    <property type="entry name" value="FUMARATE REDUCTASE"/>
    <property type="match status" value="1"/>
</dbReference>
<evidence type="ECO:0000313" key="6">
    <source>
        <dbReference type="EMBL" id="TDD58804.1"/>
    </source>
</evidence>
<evidence type="ECO:0000259" key="5">
    <source>
        <dbReference type="Pfam" id="PF00890"/>
    </source>
</evidence>
<dbReference type="InterPro" id="IPR036188">
    <property type="entry name" value="FAD/NAD-bd_sf"/>
</dbReference>
<evidence type="ECO:0000313" key="7">
    <source>
        <dbReference type="Proteomes" id="UP000295124"/>
    </source>
</evidence>
<organism evidence="6 7">
    <name type="scientific">Kribbella antibiotica</name>
    <dbReference type="NCBI Taxonomy" id="190195"/>
    <lineage>
        <taxon>Bacteria</taxon>
        <taxon>Bacillati</taxon>
        <taxon>Actinomycetota</taxon>
        <taxon>Actinomycetes</taxon>
        <taxon>Propionibacteriales</taxon>
        <taxon>Kribbellaceae</taxon>
        <taxon>Kribbella</taxon>
    </lineage>
</organism>
<dbReference type="Pfam" id="PF00890">
    <property type="entry name" value="FAD_binding_2"/>
    <property type="match status" value="1"/>
</dbReference>
<feature type="domain" description="FAD-dependent oxidoreductase 2 FAD-binding" evidence="5">
    <location>
        <begin position="8"/>
        <end position="468"/>
    </location>
</feature>
<accession>A0A4R4ZLQ2</accession>
<protein>
    <submittedName>
        <fullName evidence="6">FAD-binding dehydrogenase</fullName>
    </submittedName>
</protein>
<dbReference type="OrthoDB" id="9813348at2"/>
<dbReference type="PRINTS" id="PR00411">
    <property type="entry name" value="PNDRDTASEI"/>
</dbReference>
<keyword evidence="7" id="KW-1185">Reference proteome</keyword>
<evidence type="ECO:0000256" key="1">
    <source>
        <dbReference type="ARBA" id="ARBA00001974"/>
    </source>
</evidence>
<name>A0A4R4ZLQ2_9ACTN</name>
<reference evidence="6 7" key="1">
    <citation type="submission" date="2019-03" db="EMBL/GenBank/DDBJ databases">
        <title>Draft genome sequences of novel Actinobacteria.</title>
        <authorList>
            <person name="Sahin N."/>
            <person name="Ay H."/>
            <person name="Saygin H."/>
        </authorList>
    </citation>
    <scope>NUCLEOTIDE SEQUENCE [LARGE SCALE GENOMIC DNA]</scope>
    <source>
        <strain evidence="6 7">JCM 13523</strain>
    </source>
</reference>
<gene>
    <name evidence="6" type="ORF">E1263_17620</name>
</gene>
<dbReference type="SUPFAM" id="SSF51905">
    <property type="entry name" value="FAD/NAD(P)-binding domain"/>
    <property type="match status" value="1"/>
</dbReference>